<dbReference type="GO" id="GO:0003735">
    <property type="term" value="F:structural constituent of ribosome"/>
    <property type="evidence" value="ECO:0007669"/>
    <property type="project" value="InterPro"/>
</dbReference>
<proteinExistence type="inferred from homology"/>
<evidence type="ECO:0000313" key="4">
    <source>
        <dbReference type="EMBL" id="KXG34201.1"/>
    </source>
</evidence>
<dbReference type="PANTHER" id="PTHR11880">
    <property type="entry name" value="RIBOSOMAL PROTEIN S19P FAMILY MEMBER"/>
    <property type="match status" value="1"/>
</dbReference>
<dbReference type="GO" id="GO:1990904">
    <property type="term" value="C:ribonucleoprotein complex"/>
    <property type="evidence" value="ECO:0007669"/>
    <property type="project" value="UniProtKB-KW"/>
</dbReference>
<keyword evidence="2" id="KW-0689">Ribosomal protein</keyword>
<dbReference type="Gramene" id="KXG34201">
    <property type="protein sequence ID" value="KXG34201"/>
    <property type="gene ID" value="SORBI_3003G439900"/>
</dbReference>
<dbReference type="Gramene" id="KXG34200">
    <property type="protein sequence ID" value="KXG34200"/>
    <property type="gene ID" value="SORBI_3003G439900"/>
</dbReference>
<evidence type="ECO:0000256" key="3">
    <source>
        <dbReference type="ARBA" id="ARBA00023274"/>
    </source>
</evidence>
<gene>
    <name evidence="4" type="ORF">SORBI_3003G439900</name>
</gene>
<keyword evidence="3" id="KW-0687">Ribonucleoprotein</keyword>
<dbReference type="EMBL" id="CM000762">
    <property type="protein sequence ID" value="KXG34200.1"/>
    <property type="molecule type" value="Genomic_DNA"/>
</dbReference>
<evidence type="ECO:0000256" key="2">
    <source>
        <dbReference type="ARBA" id="ARBA00022980"/>
    </source>
</evidence>
<dbReference type="GO" id="GO:0005840">
    <property type="term" value="C:ribosome"/>
    <property type="evidence" value="ECO:0007669"/>
    <property type="project" value="UniProtKB-KW"/>
</dbReference>
<evidence type="ECO:0000313" key="5">
    <source>
        <dbReference type="Proteomes" id="UP000000768"/>
    </source>
</evidence>
<dbReference type="EMBL" id="CM000762">
    <property type="protein sequence ID" value="KXG34202.1"/>
    <property type="molecule type" value="Genomic_DNA"/>
</dbReference>
<dbReference type="ExpressionAtlas" id="A0A1B6Q8F8">
    <property type="expression patterns" value="baseline and differential"/>
</dbReference>
<dbReference type="GO" id="GO:0006412">
    <property type="term" value="P:translation"/>
    <property type="evidence" value="ECO:0007669"/>
    <property type="project" value="InterPro"/>
</dbReference>
<dbReference type="Gene3D" id="3.30.860.10">
    <property type="entry name" value="30s Ribosomal Protein S19, Chain A"/>
    <property type="match status" value="1"/>
</dbReference>
<dbReference type="EMBL" id="CM000762">
    <property type="protein sequence ID" value="KXG34201.1"/>
    <property type="molecule type" value="Genomic_DNA"/>
</dbReference>
<dbReference type="Gramene" id="KXG34202">
    <property type="protein sequence ID" value="KXG34202"/>
    <property type="gene ID" value="SORBI_3003G439900"/>
</dbReference>
<dbReference type="AlphaFoldDB" id="A0A1B6Q8F8"/>
<protein>
    <submittedName>
        <fullName evidence="4">Uncharacterized protein</fullName>
    </submittedName>
</protein>
<comment type="similarity">
    <text evidence="1">Belongs to the universal ribosomal protein uS19 family.</text>
</comment>
<sequence>MATTMALRSGHICFMGVRVGAARCVGKLQRRSRRDGALQVDIDAEVEVAVAGQPKKRTFRKDSYRSVDLNVLLDMSTNDLSSSYPSVPAEVPQGLKRKPMVLIKSLRTMVPIAFYKFNTGMLECVIFAV</sequence>
<dbReference type="InterPro" id="IPR002222">
    <property type="entry name" value="Ribosomal_uS19"/>
</dbReference>
<dbReference type="PANTHER" id="PTHR11880:SF68">
    <property type="entry name" value="SMALL RIBOSOMAL SUBUNIT PROTEIN US19"/>
    <property type="match status" value="1"/>
</dbReference>
<reference evidence="4" key="2">
    <citation type="submission" date="2017-02" db="EMBL/GenBank/DDBJ databases">
        <title>WGS assembly of Sorghum bicolor.</title>
        <authorList>
            <person name="Paterson A."/>
            <person name="Mullet J."/>
            <person name="Bowers J."/>
            <person name="Bruggmann R."/>
            <person name="Dubchak I."/>
            <person name="Grimwood J."/>
            <person name="Gundlach H."/>
            <person name="Haberer G."/>
            <person name="Hellsten U."/>
            <person name="Mitros T."/>
            <person name="Poliakov A."/>
            <person name="Schmutz J."/>
            <person name="Spannagl M."/>
            <person name="Tang H."/>
            <person name="Wang X."/>
            <person name="Wicker T."/>
            <person name="Bharti A."/>
            <person name="Chapman J."/>
            <person name="Feltus F."/>
            <person name="Gowik U."/>
            <person name="Grigoriev I."/>
            <person name="Lyons E."/>
            <person name="Maher C."/>
            <person name="Martis M."/>
            <person name="Narechania A."/>
            <person name="Otillar R."/>
            <person name="Penning B."/>
            <person name="Salamov A."/>
            <person name="Wang Y."/>
            <person name="Zhang L."/>
            <person name="Carpita N."/>
            <person name="Freeling M."/>
            <person name="Gingle A."/>
            <person name="Hash C."/>
            <person name="Keller B."/>
            <person name="Klein P."/>
            <person name="Kresovich S."/>
            <person name="Mccann M."/>
            <person name="Ming R."/>
            <person name="Peterson D."/>
            <person name="Rahman M."/>
            <person name="Ware D."/>
            <person name="Westhoff P."/>
            <person name="Mayer K."/>
            <person name="Messing J."/>
            <person name="Sims D."/>
            <person name="Jenkins J."/>
            <person name="Shu S."/>
            <person name="Rokhsar D."/>
        </authorList>
    </citation>
    <scope>NUCLEOTIDE SEQUENCE</scope>
</reference>
<organism evidence="4 5">
    <name type="scientific">Sorghum bicolor</name>
    <name type="common">Sorghum</name>
    <name type="synonym">Sorghum vulgare</name>
    <dbReference type="NCBI Taxonomy" id="4558"/>
    <lineage>
        <taxon>Eukaryota</taxon>
        <taxon>Viridiplantae</taxon>
        <taxon>Streptophyta</taxon>
        <taxon>Embryophyta</taxon>
        <taxon>Tracheophyta</taxon>
        <taxon>Spermatophyta</taxon>
        <taxon>Magnoliopsida</taxon>
        <taxon>Liliopsida</taxon>
        <taxon>Poales</taxon>
        <taxon>Poaceae</taxon>
        <taxon>PACMAD clade</taxon>
        <taxon>Panicoideae</taxon>
        <taxon>Andropogonodae</taxon>
        <taxon>Andropogoneae</taxon>
        <taxon>Sorghinae</taxon>
        <taxon>Sorghum</taxon>
    </lineage>
</organism>
<evidence type="ECO:0000256" key="1">
    <source>
        <dbReference type="ARBA" id="ARBA00007345"/>
    </source>
</evidence>
<reference evidence="5" key="3">
    <citation type="journal article" date="2018" name="Plant J.">
        <title>The Sorghum bicolor reference genome: improved assembly, gene annotations, a transcriptome atlas, and signatures of genome organization.</title>
        <authorList>
            <person name="McCormick R.F."/>
            <person name="Truong S.K."/>
            <person name="Sreedasyam A."/>
            <person name="Jenkins J."/>
            <person name="Shu S."/>
            <person name="Sims D."/>
            <person name="Kennedy M."/>
            <person name="Amirebrahimi M."/>
            <person name="Weers B.D."/>
            <person name="McKinley B."/>
            <person name="Mattison A."/>
            <person name="Morishige D.T."/>
            <person name="Grimwood J."/>
            <person name="Schmutz J."/>
            <person name="Mullet J.E."/>
        </authorList>
    </citation>
    <scope>NUCLEOTIDE SEQUENCE [LARGE SCALE GENOMIC DNA]</scope>
    <source>
        <strain evidence="5">cv. BTx623</strain>
    </source>
</reference>
<keyword evidence="5" id="KW-1185">Reference proteome</keyword>
<dbReference type="InterPro" id="IPR023575">
    <property type="entry name" value="Ribosomal_uS19_SF"/>
</dbReference>
<dbReference type="STRING" id="4558.A0A1B6Q8F8"/>
<dbReference type="Proteomes" id="UP000000768">
    <property type="component" value="Chromosome 3"/>
</dbReference>
<accession>A0A1B6Q8F8</accession>
<reference evidence="4 5" key="1">
    <citation type="journal article" date="2009" name="Nature">
        <title>The Sorghum bicolor genome and the diversification of grasses.</title>
        <authorList>
            <person name="Paterson A.H."/>
            <person name="Bowers J.E."/>
            <person name="Bruggmann R."/>
            <person name="Dubchak I."/>
            <person name="Grimwood J."/>
            <person name="Gundlach H."/>
            <person name="Haberer G."/>
            <person name="Hellsten U."/>
            <person name="Mitros T."/>
            <person name="Poliakov A."/>
            <person name="Schmutz J."/>
            <person name="Spannagl M."/>
            <person name="Tang H."/>
            <person name="Wang X."/>
            <person name="Wicker T."/>
            <person name="Bharti A.K."/>
            <person name="Chapman J."/>
            <person name="Feltus F.A."/>
            <person name="Gowik U."/>
            <person name="Grigoriev I.V."/>
            <person name="Lyons E."/>
            <person name="Maher C.A."/>
            <person name="Martis M."/>
            <person name="Narechania A."/>
            <person name="Otillar R.P."/>
            <person name="Penning B.W."/>
            <person name="Salamov A.A."/>
            <person name="Wang Y."/>
            <person name="Zhang L."/>
            <person name="Carpita N.C."/>
            <person name="Freeling M."/>
            <person name="Gingle A.R."/>
            <person name="Hash C.T."/>
            <person name="Keller B."/>
            <person name="Klein P."/>
            <person name="Kresovich S."/>
            <person name="McCann M.C."/>
            <person name="Ming R."/>
            <person name="Peterson D.G."/>
            <person name="Mehboob-ur-Rahman"/>
            <person name="Ware D."/>
            <person name="Westhoff P."/>
            <person name="Mayer K.F."/>
            <person name="Messing J."/>
            <person name="Rokhsar D.S."/>
        </authorList>
    </citation>
    <scope>NUCLEOTIDE SEQUENCE [LARGE SCALE GENOMIC DNA]</scope>
    <source>
        <strain evidence="5">cv. BTx623</strain>
    </source>
</reference>
<name>A0A1B6Q8F8_SORBI</name>
<dbReference type="InParanoid" id="A0A1B6Q8F8"/>